<dbReference type="PANTHER" id="PTHR14614:SF132">
    <property type="entry name" value="PROTEIN-LYSINE METHYLTRANSFERASE C42C1.13"/>
    <property type="match status" value="1"/>
</dbReference>
<dbReference type="GO" id="GO:0032259">
    <property type="term" value="P:methylation"/>
    <property type="evidence" value="ECO:0007669"/>
    <property type="project" value="UniProtKB-KW"/>
</dbReference>
<evidence type="ECO:0000313" key="2">
    <source>
        <dbReference type="Proteomes" id="UP000815325"/>
    </source>
</evidence>
<dbReference type="PANTHER" id="PTHR14614">
    <property type="entry name" value="HEPATOCELLULAR CARCINOMA-ASSOCIATED ANTIGEN"/>
    <property type="match status" value="1"/>
</dbReference>
<proteinExistence type="predicted"/>
<comment type="caution">
    <text evidence="1">The sequence shown here is derived from an EMBL/GenBank/DDBJ whole genome shotgun (WGS) entry which is preliminary data.</text>
</comment>
<dbReference type="SUPFAM" id="SSF53335">
    <property type="entry name" value="S-adenosyl-L-methionine-dependent methyltransferases"/>
    <property type="match status" value="1"/>
</dbReference>
<keyword evidence="2" id="KW-1185">Reference proteome</keyword>
<dbReference type="InterPro" id="IPR029063">
    <property type="entry name" value="SAM-dependent_MTases_sf"/>
</dbReference>
<dbReference type="EMBL" id="MU071533">
    <property type="protein sequence ID" value="KAF5825992.1"/>
    <property type="molecule type" value="Genomic_DNA"/>
</dbReference>
<dbReference type="EMBL" id="MU071533">
    <property type="protein sequence ID" value="KAF5825993.1"/>
    <property type="molecule type" value="Genomic_DNA"/>
</dbReference>
<gene>
    <name evidence="1" type="ORF">DUNSADRAFT_5469</name>
</gene>
<dbReference type="EMBL" id="MU071533">
    <property type="protein sequence ID" value="KAF5825994.1"/>
    <property type="molecule type" value="Genomic_DNA"/>
</dbReference>
<protein>
    <submittedName>
        <fullName evidence="1">Methyltransferase-domain-containing protein</fullName>
    </submittedName>
</protein>
<dbReference type="Proteomes" id="UP000815325">
    <property type="component" value="Unassembled WGS sequence"/>
</dbReference>
<accession>A0ABQ7FU98</accession>
<dbReference type="GO" id="GO:0008168">
    <property type="term" value="F:methyltransferase activity"/>
    <property type="evidence" value="ECO:0007669"/>
    <property type="project" value="UniProtKB-KW"/>
</dbReference>
<keyword evidence="1" id="KW-0808">Transferase</keyword>
<dbReference type="InterPro" id="IPR019410">
    <property type="entry name" value="Methyltransf_16"/>
</dbReference>
<reference evidence="1" key="1">
    <citation type="submission" date="2017-08" db="EMBL/GenBank/DDBJ databases">
        <authorList>
            <person name="Polle J.E."/>
            <person name="Barry K."/>
            <person name="Cushman J."/>
            <person name="Schmutz J."/>
            <person name="Tran D."/>
            <person name="Hathwaick L.T."/>
            <person name="Yim W.C."/>
            <person name="Jenkins J."/>
            <person name="Mckie-Krisberg Z.M."/>
            <person name="Prochnik S."/>
            <person name="Lindquist E."/>
            <person name="Dockter R.B."/>
            <person name="Adam C."/>
            <person name="Molina H."/>
            <person name="Bunkerborg J."/>
            <person name="Jin E."/>
            <person name="Buchheim M."/>
            <person name="Magnuson J."/>
        </authorList>
    </citation>
    <scope>NUCLEOTIDE SEQUENCE</scope>
    <source>
        <strain evidence="1">CCAP 19/18</strain>
    </source>
</reference>
<reference evidence="1" key="2">
    <citation type="submission" date="2020-06" db="EMBL/GenBank/DDBJ databases">
        <authorList>
            <consortium name="DOE Joint Genome Institute"/>
            <person name="Calhoun S."/>
            <person name="Polle J.E."/>
            <person name="Mckie-Krisberg Z."/>
            <person name="Prochnik S."/>
            <person name="Neofotis P."/>
            <person name="Yim W.C."/>
            <person name="Hathwaik L.T."/>
            <person name="Jenkins J."/>
            <person name="Molina H."/>
            <person name="Bunkenborg J."/>
            <person name="Grigoriev I.V."/>
            <person name="Barry K."/>
            <person name="Schmutz J."/>
            <person name="Jin E."/>
            <person name="Cushman J.C."/>
            <person name="Magnuson J.K."/>
        </authorList>
    </citation>
    <scope>NUCLEOTIDE SEQUENCE</scope>
    <source>
        <strain evidence="1">CCAP 19/18</strain>
    </source>
</reference>
<evidence type="ECO:0000313" key="1">
    <source>
        <dbReference type="EMBL" id="KAF5825993.1"/>
    </source>
</evidence>
<name>A0ABQ7FU98_DUNSA</name>
<keyword evidence="1" id="KW-0489">Methyltransferase</keyword>
<dbReference type="Pfam" id="PF10294">
    <property type="entry name" value="Methyltransf_16"/>
    <property type="match status" value="1"/>
</dbReference>
<dbReference type="Gene3D" id="3.40.50.150">
    <property type="entry name" value="Vaccinia Virus protein VP39"/>
    <property type="match status" value="1"/>
</dbReference>
<sequence>MQGIDVRLSLYEDGQAVTRDCAEDPLDRWGLHASHQVDVTMGGKTVSIHQAPQSLTPSAIGVGAVVWEGELLMGQYLCSVPRHRFLGCRVVELGAGPGLLGLLLAKWGARQVVITDKGSVLPLIRKNVELNGLGDKGQLRGQVEVAELEWGKQGYETALGSIAQDPVDWVLAADCLYIDNEGQSPSIPHFVKACSILCGSNARETKCLVSFELRSEEVKHQFLQAVAENKMKAKLIPRSSLPRGCQIDYIELYELTKG</sequence>
<organism evidence="1 2">
    <name type="scientific">Dunaliella salina</name>
    <name type="common">Green alga</name>
    <name type="synonym">Protococcus salinus</name>
    <dbReference type="NCBI Taxonomy" id="3046"/>
    <lineage>
        <taxon>Eukaryota</taxon>
        <taxon>Viridiplantae</taxon>
        <taxon>Chlorophyta</taxon>
        <taxon>core chlorophytes</taxon>
        <taxon>Chlorophyceae</taxon>
        <taxon>CS clade</taxon>
        <taxon>Chlamydomonadales</taxon>
        <taxon>Dunaliellaceae</taxon>
        <taxon>Dunaliella</taxon>
    </lineage>
</organism>